<dbReference type="PANTHER" id="PTHR47022">
    <property type="entry name" value="BTB AND MATH DOMAIN-CONTAINING PROTEIN 36-RELATED"/>
    <property type="match status" value="1"/>
</dbReference>
<proteinExistence type="predicted"/>
<evidence type="ECO:0000313" key="2">
    <source>
        <dbReference type="EMBL" id="GMS80856.1"/>
    </source>
</evidence>
<reference evidence="2" key="1">
    <citation type="submission" date="2023-10" db="EMBL/GenBank/DDBJ databases">
        <title>Genome assembly of Pristionchus species.</title>
        <authorList>
            <person name="Yoshida K."/>
            <person name="Sommer R.J."/>
        </authorList>
    </citation>
    <scope>NUCLEOTIDE SEQUENCE</scope>
    <source>
        <strain evidence="2">RS0144</strain>
    </source>
</reference>
<protein>
    <recommendedName>
        <fullName evidence="1">BTB domain-containing protein</fullName>
    </recommendedName>
</protein>
<dbReference type="AlphaFoldDB" id="A0AAV5SMM4"/>
<keyword evidence="3" id="KW-1185">Reference proteome</keyword>
<dbReference type="Pfam" id="PF00651">
    <property type="entry name" value="BTB"/>
    <property type="match status" value="1"/>
</dbReference>
<name>A0AAV5SMM4_9BILA</name>
<dbReference type="InterPro" id="IPR000210">
    <property type="entry name" value="BTB/POZ_dom"/>
</dbReference>
<dbReference type="PROSITE" id="PS50097">
    <property type="entry name" value="BTB"/>
    <property type="match status" value="1"/>
</dbReference>
<evidence type="ECO:0000313" key="3">
    <source>
        <dbReference type="Proteomes" id="UP001432027"/>
    </source>
</evidence>
<gene>
    <name evidence="2" type="ORF">PENTCL1PPCAC_3031</name>
</gene>
<dbReference type="Proteomes" id="UP001432027">
    <property type="component" value="Unassembled WGS sequence"/>
</dbReference>
<evidence type="ECO:0000259" key="1">
    <source>
        <dbReference type="PROSITE" id="PS50097"/>
    </source>
</evidence>
<accession>A0AAV5SMM4</accession>
<organism evidence="2 3">
    <name type="scientific">Pristionchus entomophagus</name>
    <dbReference type="NCBI Taxonomy" id="358040"/>
    <lineage>
        <taxon>Eukaryota</taxon>
        <taxon>Metazoa</taxon>
        <taxon>Ecdysozoa</taxon>
        <taxon>Nematoda</taxon>
        <taxon>Chromadorea</taxon>
        <taxon>Rhabditida</taxon>
        <taxon>Rhabditina</taxon>
        <taxon>Diplogasteromorpha</taxon>
        <taxon>Diplogasteroidea</taxon>
        <taxon>Neodiplogasteridae</taxon>
        <taxon>Pristionchus</taxon>
    </lineage>
</organism>
<dbReference type="SUPFAM" id="SSF54695">
    <property type="entry name" value="POZ domain"/>
    <property type="match status" value="1"/>
</dbReference>
<dbReference type="PANTHER" id="PTHR47022:SF1">
    <property type="entry name" value="BTB AND MATH DOMAIN-CONTAINING PROTEIN 36-RELATED"/>
    <property type="match status" value="1"/>
</dbReference>
<dbReference type="Gene3D" id="3.30.710.10">
    <property type="entry name" value="Potassium Channel Kv1.1, Chain A"/>
    <property type="match status" value="1"/>
</dbReference>
<feature type="non-terminal residue" evidence="2">
    <location>
        <position position="1"/>
    </location>
</feature>
<comment type="caution">
    <text evidence="2">The sequence shown here is derived from an EMBL/GenBank/DDBJ whole genome shotgun (WGS) entry which is preliminary data.</text>
</comment>
<feature type="domain" description="BTB" evidence="1">
    <location>
        <begin position="41"/>
        <end position="108"/>
    </location>
</feature>
<dbReference type="InterPro" id="IPR011333">
    <property type="entry name" value="SKP1/BTB/POZ_sf"/>
</dbReference>
<feature type="non-terminal residue" evidence="2">
    <location>
        <position position="138"/>
    </location>
</feature>
<sequence length="138" mass="16126">NVQGFIKDGKLIVQIEFSLSKTLGFRKLRRVEFSHPNEPSHDVALVINGEKVYVSKQYLSILSPVFQSMFYGDFAEKDQKDIELKDVNRKEFVELLSVIYPPYKEITDANFEYLLKLGDRFEMDKTVDQCEKFLMKST</sequence>
<dbReference type="EMBL" id="BTSX01000001">
    <property type="protein sequence ID" value="GMS80856.1"/>
    <property type="molecule type" value="Genomic_DNA"/>
</dbReference>
<dbReference type="SMART" id="SM00225">
    <property type="entry name" value="BTB"/>
    <property type="match status" value="1"/>
</dbReference>